<dbReference type="NCBIfam" id="TIGR03170">
    <property type="entry name" value="flgA_cterm"/>
    <property type="match status" value="1"/>
</dbReference>
<evidence type="ECO:0000256" key="3">
    <source>
        <dbReference type="ARBA" id="ARBA00014754"/>
    </source>
</evidence>
<comment type="caution">
    <text evidence="8">The sequence shown here is derived from an EMBL/GenBank/DDBJ whole genome shotgun (WGS) entry which is preliminary data.</text>
</comment>
<sequence length="265" mass="29404">MTYKDKRKANFRISEARLSKRKAHTSSALLLSVLAISTWSMRSVASEISFSSEALKTIVSEYFEQEIARSARSNNWPDYQADYRVWVPGSANHLPVCKSPLTITARDNRSLPIGHLKRAVSCQDAQTPWRINVTIKSAITLPIVVANSTISRNEAIAPSQLRIEKQTITRQRDFYTQINQVTGLEATRRIRTGQIIDPATLTDSALIEKGNQVVVIAQKQGFSATTKGVALEQGRKGQQIEVKNISSGKVIKAIVTGVNQVHTQF</sequence>
<evidence type="ECO:0000256" key="6">
    <source>
        <dbReference type="ARBA" id="ARBA00025643"/>
    </source>
</evidence>
<dbReference type="SMART" id="SM00858">
    <property type="entry name" value="SAF"/>
    <property type="match status" value="1"/>
</dbReference>
<evidence type="ECO:0000313" key="9">
    <source>
        <dbReference type="Proteomes" id="UP000326687"/>
    </source>
</evidence>
<dbReference type="PANTHER" id="PTHR36307">
    <property type="entry name" value="FLAGELLA BASAL BODY P-RING FORMATION PROTEIN FLGA"/>
    <property type="match status" value="1"/>
</dbReference>
<keyword evidence="8" id="KW-0969">Cilium</keyword>
<dbReference type="GO" id="GO:0044780">
    <property type="term" value="P:bacterial-type flagellum assembly"/>
    <property type="evidence" value="ECO:0007669"/>
    <property type="project" value="InterPro"/>
</dbReference>
<comment type="subcellular location">
    <subcellularLocation>
        <location evidence="1">Periplasm</location>
    </subcellularLocation>
</comment>
<dbReference type="PANTHER" id="PTHR36307:SF1">
    <property type="entry name" value="FLAGELLA BASAL BODY P-RING FORMATION PROTEIN FLGA"/>
    <property type="match status" value="1"/>
</dbReference>
<proteinExistence type="inferred from homology"/>
<dbReference type="GO" id="GO:0042597">
    <property type="term" value="C:periplasmic space"/>
    <property type="evidence" value="ECO:0007669"/>
    <property type="project" value="UniProtKB-SubCell"/>
</dbReference>
<evidence type="ECO:0000256" key="4">
    <source>
        <dbReference type="ARBA" id="ARBA00022729"/>
    </source>
</evidence>
<feature type="domain" description="SAF" evidence="7">
    <location>
        <begin position="141"/>
        <end position="202"/>
    </location>
</feature>
<name>A0A5N3S642_9VIBR</name>
<dbReference type="Proteomes" id="UP000326687">
    <property type="component" value="Unassembled WGS sequence"/>
</dbReference>
<evidence type="ECO:0000313" key="8">
    <source>
        <dbReference type="EMBL" id="KAB0302276.1"/>
    </source>
</evidence>
<dbReference type="InterPro" id="IPR039246">
    <property type="entry name" value="Flagellar_FlgA"/>
</dbReference>
<accession>A0A5N3S642</accession>
<dbReference type="Gene3D" id="2.30.30.760">
    <property type="match status" value="1"/>
</dbReference>
<keyword evidence="4" id="KW-0732">Signal</keyword>
<dbReference type="RefSeq" id="WP_150896181.1">
    <property type="nucleotide sequence ID" value="NZ_VXDD01000002.1"/>
</dbReference>
<dbReference type="EMBL" id="VXDD01000002">
    <property type="protein sequence ID" value="KAB0302276.1"/>
    <property type="molecule type" value="Genomic_DNA"/>
</dbReference>
<evidence type="ECO:0000259" key="7">
    <source>
        <dbReference type="SMART" id="SM00858"/>
    </source>
</evidence>
<comment type="function">
    <text evidence="6">Involved in the assembly process of the P-ring formation. It may associate with FlgF on the rod constituting a structure essential for the P-ring assembly or may act as a modulator protein for the P-ring assembly.</text>
</comment>
<evidence type="ECO:0000256" key="1">
    <source>
        <dbReference type="ARBA" id="ARBA00004418"/>
    </source>
</evidence>
<comment type="similarity">
    <text evidence="2">Belongs to the FlgA family.</text>
</comment>
<dbReference type="CDD" id="cd11614">
    <property type="entry name" value="SAF_CpaB_FlgA_like"/>
    <property type="match status" value="1"/>
</dbReference>
<dbReference type="Gene3D" id="3.90.1210.10">
    <property type="entry name" value="Antifreeze-like/N-acetylneuraminic acid synthase C-terminal domain"/>
    <property type="match status" value="1"/>
</dbReference>
<dbReference type="InterPro" id="IPR017585">
    <property type="entry name" value="SAF_FlgA"/>
</dbReference>
<keyword evidence="8" id="KW-0282">Flagellum</keyword>
<dbReference type="Pfam" id="PF13144">
    <property type="entry name" value="ChapFlgA"/>
    <property type="match status" value="1"/>
</dbReference>
<organism evidence="8 9">
    <name type="scientific">Vibrio fortis</name>
    <dbReference type="NCBI Taxonomy" id="212667"/>
    <lineage>
        <taxon>Bacteria</taxon>
        <taxon>Pseudomonadati</taxon>
        <taxon>Pseudomonadota</taxon>
        <taxon>Gammaproteobacteria</taxon>
        <taxon>Vibrionales</taxon>
        <taxon>Vibrionaceae</taxon>
        <taxon>Vibrio</taxon>
    </lineage>
</organism>
<evidence type="ECO:0000256" key="5">
    <source>
        <dbReference type="ARBA" id="ARBA00022764"/>
    </source>
</evidence>
<dbReference type="AlphaFoldDB" id="A0A5N3S642"/>
<gene>
    <name evidence="8" type="primary">flgA</name>
    <name evidence="8" type="ORF">F2Z80_14590</name>
</gene>
<reference evidence="8 9" key="1">
    <citation type="submission" date="2019-09" db="EMBL/GenBank/DDBJ databases">
        <title>Vibrio Fortis S7-72.</title>
        <authorList>
            <person name="Das S.K."/>
        </authorList>
    </citation>
    <scope>NUCLEOTIDE SEQUENCE [LARGE SCALE GENOMIC DNA]</scope>
    <source>
        <strain evidence="8 9">S7-72</strain>
    </source>
</reference>
<dbReference type="InterPro" id="IPR013974">
    <property type="entry name" value="SAF"/>
</dbReference>
<keyword evidence="8" id="KW-0966">Cell projection</keyword>
<keyword evidence="5" id="KW-0574">Periplasm</keyword>
<protein>
    <recommendedName>
        <fullName evidence="3">Flagella basal body P-ring formation protein FlgA</fullName>
    </recommendedName>
</protein>
<evidence type="ECO:0000256" key="2">
    <source>
        <dbReference type="ARBA" id="ARBA00010474"/>
    </source>
</evidence>